<evidence type="ECO:0000256" key="1">
    <source>
        <dbReference type="ARBA" id="ARBA00004651"/>
    </source>
</evidence>
<keyword evidence="2" id="KW-1003">Cell membrane</keyword>
<comment type="caution">
    <text evidence="12">The sequence shown here is derived from an EMBL/GenBank/DDBJ whole genome shotgun (WGS) entry which is preliminary data.</text>
</comment>
<keyword evidence="13" id="KW-1185">Reference proteome</keyword>
<evidence type="ECO:0000313" key="12">
    <source>
        <dbReference type="EMBL" id="KAB7728093.1"/>
    </source>
</evidence>
<keyword evidence="3 10" id="KW-0812">Transmembrane</keyword>
<feature type="transmembrane region" description="Helical" evidence="10">
    <location>
        <begin position="179"/>
        <end position="197"/>
    </location>
</feature>
<dbReference type="GO" id="GO:0016787">
    <property type="term" value="F:hydrolase activity"/>
    <property type="evidence" value="ECO:0007669"/>
    <property type="project" value="UniProtKB-KW"/>
</dbReference>
<dbReference type="Gene3D" id="3.40.720.10">
    <property type="entry name" value="Alkaline Phosphatase, subunit A"/>
    <property type="match status" value="1"/>
</dbReference>
<feature type="active site" evidence="6">
    <location>
        <position position="326"/>
    </location>
</feature>
<dbReference type="Gene3D" id="3.30.1120.80">
    <property type="match status" value="1"/>
</dbReference>
<keyword evidence="12" id="KW-0808">Transferase</keyword>
<comment type="subcellular location">
    <subcellularLocation>
        <location evidence="1">Cell membrane</location>
        <topology evidence="1">Multi-pass membrane protein</topology>
    </subcellularLocation>
</comment>
<feature type="binding site" evidence="8">
    <location>
        <position position="286"/>
    </location>
    <ligand>
        <name>Mn(2+)</name>
        <dbReference type="ChEBI" id="CHEBI:29035"/>
    </ligand>
</feature>
<name>A0A7J5TVY1_9BACT</name>
<feature type="transmembrane region" description="Helical" evidence="10">
    <location>
        <begin position="20"/>
        <end position="44"/>
    </location>
</feature>
<comment type="PTM">
    <text evidence="9">The conversion to 3-oxoalanine (also known as C-formylglycine, FGly), of a serine or cysteine residue in prokaryotes and of a cysteine residue in eukaryotes, is critical for catalytic activity.</text>
</comment>
<dbReference type="SUPFAM" id="SSF53649">
    <property type="entry name" value="Alkaline phosphatase-like"/>
    <property type="match status" value="1"/>
</dbReference>
<dbReference type="InterPro" id="IPR050448">
    <property type="entry name" value="OpgB/LTA_synthase_biosynth"/>
</dbReference>
<feature type="transmembrane region" description="Helical" evidence="10">
    <location>
        <begin position="64"/>
        <end position="85"/>
    </location>
</feature>
<sequence>MYFVVIIDIGFRNLNMITRVLWLLLYGIGWTLWLQFNRCIFLIYQAAHGTADLTLWPDIMLHGLRMDLSVAGYAGLLPGLALTFLPSRWLPGFFSRYTSLLLILVSFMTTIDMEMYRTWGFRLDTTFLRYLKTPTEALASIGSSPLEWLSVVLIGLIVLGLLFFNRLNHLAFVLLRPAPRWSFVPLLGATAALIIPIRGGLQQIPMNVSGVFFSPVAFANHAAINPQWNFIFSALEKSDDQTNPFQFLPQHVANQAVQSLYPTGSQPQSAGVLNTPRPNVLLIVWESLTAKIVSPVGGRTGVTPEFDKLCREGMLFTNYYASGDRSEKGLVALLSGFPAQPLTSIMTVPQKSSKLPTLARTLREQGYQTAFYYGGETEFANIRSYLFHSQYDRIVSKADFPPESWNSKWGAHDHVVYNRVLTDLGKQKAPFFTTFFTLSSHEPFEVPMPTAIPGKSEEALFLNAHYYADKSLGEFIAQAKQQPWWNNTLVIIVGDHGHRLPHIGTNKTAEFHIPMLWLGGALKKPGVLDQVASQTDLAATLLHQLGIESTAFRWSRDALAPVPESFAYFAFHNGFGFVRPGRALVFDNDARQIIEQHGTVSDTDLKTGMAFEAVSVGDYLSK</sequence>
<keyword evidence="7" id="KW-0464">Manganese</keyword>
<dbReference type="PANTHER" id="PTHR47371:SF3">
    <property type="entry name" value="PHOSPHOGLYCEROL TRANSFERASE I"/>
    <property type="match status" value="1"/>
</dbReference>
<feature type="transmembrane region" description="Helical" evidence="10">
    <location>
        <begin position="148"/>
        <end position="167"/>
    </location>
</feature>
<evidence type="ECO:0000256" key="6">
    <source>
        <dbReference type="PIRSR" id="PIRSR005091-1"/>
    </source>
</evidence>
<dbReference type="GO" id="GO:0005886">
    <property type="term" value="C:plasma membrane"/>
    <property type="evidence" value="ECO:0007669"/>
    <property type="project" value="UniProtKB-SubCell"/>
</dbReference>
<dbReference type="GO" id="GO:0016740">
    <property type="term" value="F:transferase activity"/>
    <property type="evidence" value="ECO:0007669"/>
    <property type="project" value="UniProtKB-KW"/>
</dbReference>
<feature type="transmembrane region" description="Helical" evidence="10">
    <location>
        <begin position="97"/>
        <end position="116"/>
    </location>
</feature>
<keyword evidence="5 10" id="KW-0472">Membrane</keyword>
<evidence type="ECO:0000256" key="10">
    <source>
        <dbReference type="SAM" id="Phobius"/>
    </source>
</evidence>
<feature type="binding site" evidence="8">
    <location>
        <position position="495"/>
    </location>
    <ligand>
        <name>Mn(2+)</name>
        <dbReference type="ChEBI" id="CHEBI:29035"/>
    </ligand>
</feature>
<keyword evidence="4 10" id="KW-1133">Transmembrane helix</keyword>
<dbReference type="GO" id="GO:0046872">
    <property type="term" value="F:metal ion binding"/>
    <property type="evidence" value="ECO:0007669"/>
    <property type="project" value="UniProtKB-KW"/>
</dbReference>
<dbReference type="PIRSF" id="PIRSF005091">
    <property type="entry name" value="Mmb_sulf_HI1246"/>
    <property type="match status" value="1"/>
</dbReference>
<feature type="modified residue" description="3-oxoalanine (Ser)" evidence="9">
    <location>
        <position position="326"/>
    </location>
</feature>
<evidence type="ECO:0000256" key="8">
    <source>
        <dbReference type="PIRSR" id="PIRSR005091-3"/>
    </source>
</evidence>
<evidence type="ECO:0000256" key="3">
    <source>
        <dbReference type="ARBA" id="ARBA00022692"/>
    </source>
</evidence>
<dbReference type="InterPro" id="IPR012160">
    <property type="entry name" value="LtaS-like"/>
</dbReference>
<keyword evidence="12" id="KW-0378">Hydrolase</keyword>
<evidence type="ECO:0000256" key="7">
    <source>
        <dbReference type="PIRSR" id="PIRSR005091-2"/>
    </source>
</evidence>
<feature type="domain" description="Sulfatase N-terminal" evidence="11">
    <location>
        <begin position="278"/>
        <end position="547"/>
    </location>
</feature>
<dbReference type="Pfam" id="PF00884">
    <property type="entry name" value="Sulfatase"/>
    <property type="match status" value="1"/>
</dbReference>
<dbReference type="InterPro" id="IPR000917">
    <property type="entry name" value="Sulfatase_N"/>
</dbReference>
<evidence type="ECO:0000313" key="13">
    <source>
        <dbReference type="Proteomes" id="UP000488299"/>
    </source>
</evidence>
<evidence type="ECO:0000256" key="2">
    <source>
        <dbReference type="ARBA" id="ARBA00022475"/>
    </source>
</evidence>
<evidence type="ECO:0000256" key="4">
    <source>
        <dbReference type="ARBA" id="ARBA00022989"/>
    </source>
</evidence>
<gene>
    <name evidence="12" type="ORF">F5984_20300</name>
</gene>
<evidence type="ECO:0000259" key="11">
    <source>
        <dbReference type="Pfam" id="PF00884"/>
    </source>
</evidence>
<dbReference type="CDD" id="cd16015">
    <property type="entry name" value="LTA_synthase"/>
    <property type="match status" value="1"/>
</dbReference>
<dbReference type="AlphaFoldDB" id="A0A7J5TVY1"/>
<dbReference type="InterPro" id="IPR017850">
    <property type="entry name" value="Alkaline_phosphatase_core_sf"/>
</dbReference>
<reference evidence="12 13" key="1">
    <citation type="submission" date="2019-10" db="EMBL/GenBank/DDBJ databases">
        <title>Rudanella paleaurantiibacter sp. nov., isolated from sludge.</title>
        <authorList>
            <person name="Xu S.Q."/>
        </authorList>
    </citation>
    <scope>NUCLEOTIDE SEQUENCE [LARGE SCALE GENOMIC DNA]</scope>
    <source>
        <strain evidence="12 13">HX-22-17</strain>
    </source>
</reference>
<feature type="binding site" evidence="7">
    <location>
        <position position="441"/>
    </location>
    <ligand>
        <name>substrate</name>
    </ligand>
</feature>
<proteinExistence type="predicted"/>
<organism evidence="12 13">
    <name type="scientific">Rudanella paleaurantiibacter</name>
    <dbReference type="NCBI Taxonomy" id="2614655"/>
    <lineage>
        <taxon>Bacteria</taxon>
        <taxon>Pseudomonadati</taxon>
        <taxon>Bacteroidota</taxon>
        <taxon>Cytophagia</taxon>
        <taxon>Cytophagales</taxon>
        <taxon>Cytophagaceae</taxon>
        <taxon>Rudanella</taxon>
    </lineage>
</organism>
<evidence type="ECO:0000256" key="5">
    <source>
        <dbReference type="ARBA" id="ARBA00023136"/>
    </source>
</evidence>
<feature type="binding site" evidence="8">
    <location>
        <position position="496"/>
    </location>
    <ligand>
        <name>Mn(2+)</name>
        <dbReference type="ChEBI" id="CHEBI:29035"/>
    </ligand>
</feature>
<dbReference type="PANTHER" id="PTHR47371">
    <property type="entry name" value="LIPOTEICHOIC ACID SYNTHASE"/>
    <property type="match status" value="1"/>
</dbReference>
<dbReference type="EMBL" id="WELI01000009">
    <property type="protein sequence ID" value="KAB7728093.1"/>
    <property type="molecule type" value="Genomic_DNA"/>
</dbReference>
<evidence type="ECO:0000256" key="9">
    <source>
        <dbReference type="PIRSR" id="PIRSR600917-52"/>
    </source>
</evidence>
<keyword evidence="7" id="KW-0479">Metal-binding</keyword>
<accession>A0A7J5TVY1</accession>
<dbReference type="Proteomes" id="UP000488299">
    <property type="component" value="Unassembled WGS sequence"/>
</dbReference>
<protein>
    <submittedName>
        <fullName evidence="12">Sulfatase-like hydrolase/transferase</fullName>
    </submittedName>
</protein>